<reference evidence="7 8" key="1">
    <citation type="submission" date="2020-12" db="EMBL/GenBank/DDBJ databases">
        <title>Effect of drift, selection, and recombination on the evolution of hybrid genomes in Candida yeast pathogens.</title>
        <authorList>
            <person name="Mixao V."/>
            <person name="Ksiezopolska E."/>
            <person name="Saus E."/>
            <person name="Boekhout T."/>
            <person name="Gacser A."/>
            <person name="Gabaldon T."/>
        </authorList>
    </citation>
    <scope>NUCLEOTIDE SEQUENCE [LARGE SCALE GENOMIC DNA]</scope>
    <source>
        <strain evidence="7 8">BP57</strain>
    </source>
</reference>
<dbReference type="InterPro" id="IPR002293">
    <property type="entry name" value="AA/rel_permease1"/>
</dbReference>
<dbReference type="PANTHER" id="PTHR45649:SF7">
    <property type="entry name" value="CHOLINE TRANSPORT PROTEIN"/>
    <property type="match status" value="1"/>
</dbReference>
<feature type="transmembrane region" description="Helical" evidence="6">
    <location>
        <begin position="112"/>
        <end position="138"/>
    </location>
</feature>
<comment type="caution">
    <text evidence="7">The sequence shown here is derived from an EMBL/GenBank/DDBJ whole genome shotgun (WGS) entry which is preliminary data.</text>
</comment>
<dbReference type="GO" id="GO:0016020">
    <property type="term" value="C:membrane"/>
    <property type="evidence" value="ECO:0007669"/>
    <property type="project" value="UniProtKB-SubCell"/>
</dbReference>
<organism evidence="7 8">
    <name type="scientific">Candida metapsilosis</name>
    <dbReference type="NCBI Taxonomy" id="273372"/>
    <lineage>
        <taxon>Eukaryota</taxon>
        <taxon>Fungi</taxon>
        <taxon>Dikarya</taxon>
        <taxon>Ascomycota</taxon>
        <taxon>Saccharomycotina</taxon>
        <taxon>Pichiomycetes</taxon>
        <taxon>Debaryomycetaceae</taxon>
        <taxon>Candida/Lodderomyces clade</taxon>
        <taxon>Candida</taxon>
    </lineage>
</organism>
<dbReference type="GO" id="GO:0015101">
    <property type="term" value="F:organic cation transmembrane transporter activity"/>
    <property type="evidence" value="ECO:0007669"/>
    <property type="project" value="UniProtKB-ARBA"/>
</dbReference>
<dbReference type="FunFam" id="1.20.1740.10:FF:000046">
    <property type="entry name" value="Amino-acid permease, putative"/>
    <property type="match status" value="1"/>
</dbReference>
<keyword evidence="5 6" id="KW-0472">Membrane</keyword>
<feature type="transmembrane region" description="Helical" evidence="6">
    <location>
        <begin position="513"/>
        <end position="532"/>
    </location>
</feature>
<dbReference type="PROSITE" id="PS00218">
    <property type="entry name" value="AMINO_ACID_PERMEASE_1"/>
    <property type="match status" value="1"/>
</dbReference>
<proteinExistence type="predicted"/>
<evidence type="ECO:0000256" key="4">
    <source>
        <dbReference type="ARBA" id="ARBA00022989"/>
    </source>
</evidence>
<dbReference type="Proteomes" id="UP000669133">
    <property type="component" value="Unassembled WGS sequence"/>
</dbReference>
<dbReference type="Pfam" id="PF13520">
    <property type="entry name" value="AA_permease_2"/>
    <property type="match status" value="1"/>
</dbReference>
<keyword evidence="4 6" id="KW-1133">Transmembrane helix</keyword>
<evidence type="ECO:0000313" key="7">
    <source>
        <dbReference type="EMBL" id="KAG5417009.1"/>
    </source>
</evidence>
<evidence type="ECO:0000256" key="1">
    <source>
        <dbReference type="ARBA" id="ARBA00004141"/>
    </source>
</evidence>
<evidence type="ECO:0000256" key="2">
    <source>
        <dbReference type="ARBA" id="ARBA00022448"/>
    </source>
</evidence>
<comment type="subcellular location">
    <subcellularLocation>
        <location evidence="1">Membrane</location>
        <topology evidence="1">Multi-pass membrane protein</topology>
    </subcellularLocation>
</comment>
<keyword evidence="3 6" id="KW-0812">Transmembrane</keyword>
<dbReference type="GO" id="GO:0006865">
    <property type="term" value="P:amino acid transport"/>
    <property type="evidence" value="ECO:0007669"/>
    <property type="project" value="InterPro"/>
</dbReference>
<evidence type="ECO:0000256" key="5">
    <source>
        <dbReference type="ARBA" id="ARBA00023136"/>
    </source>
</evidence>
<feature type="transmembrane region" description="Helical" evidence="6">
    <location>
        <begin position="477"/>
        <end position="501"/>
    </location>
</feature>
<dbReference type="PANTHER" id="PTHR45649">
    <property type="entry name" value="AMINO-ACID PERMEASE BAT1"/>
    <property type="match status" value="1"/>
</dbReference>
<evidence type="ECO:0000256" key="3">
    <source>
        <dbReference type="ARBA" id="ARBA00022692"/>
    </source>
</evidence>
<protein>
    <recommendedName>
        <fullName evidence="9">Choline transport protein</fullName>
    </recommendedName>
</protein>
<feature type="transmembrane region" description="Helical" evidence="6">
    <location>
        <begin position="419"/>
        <end position="437"/>
    </location>
</feature>
<evidence type="ECO:0008006" key="9">
    <source>
        <dbReference type="Google" id="ProtNLM"/>
    </source>
</evidence>
<dbReference type="AlphaFoldDB" id="A0A8H7ZAN2"/>
<feature type="transmembrane region" description="Helical" evidence="6">
    <location>
        <begin position="313"/>
        <end position="336"/>
    </location>
</feature>
<keyword evidence="2" id="KW-0813">Transport</keyword>
<sequence>MSDSFNKPDSSWDSHSVGEGEFVNHRVPDRVRSPATIRSVDNIALANEKEASRALKEAQANLDFSTETGYAPELRRNFNFISLIGVGFGITNSWAGISGSLITGIASGGPMMIVYGIIIVSFFSFCVVVSLAELASAYPNASGQIYWTMKLAPRKYSRLLAYTTGALSWVGSIFTSASITTTTSVGIVGAYALFRPTFVVHKWMVFVTYQIFNILVSFFNIYDRPLPALFMGTLGISLCSFIIIIITVLAMHKGDFQSAKFVFVEFQNQTGWSSAGIAFIVGLINPNWSFNGLDAATHIAEESFNPAVDVPRALISTVIIGFVTTFTFCIAIFFTITNLEAVLASNTGIPILDIFHQGTGSKAAALGLGILILVTAFGCNVGCHTWSARVCWGFARENGLPFSKFFSQVNTKTGTTVNAHYFSCFWVAVIGCIYLGSDTAFQSILVSCVMLLLLSYMIPTLCLIFQRNKIRHGPFWWGKLGLLCNIMLVIWTIFTTVFYNFPSIMPVTSGNMNYSSAVLGAVFLIFFCDWIIRGRREFVDIEERERHRDDYTHELSNQVSKIEAIMSNPQNGMDKVG</sequence>
<accession>A0A8H7ZAN2</accession>
<evidence type="ECO:0000313" key="8">
    <source>
        <dbReference type="Proteomes" id="UP000669133"/>
    </source>
</evidence>
<name>A0A8H7ZAN2_9ASCO</name>
<dbReference type="OrthoDB" id="2417308at2759"/>
<feature type="transmembrane region" description="Helical" evidence="6">
    <location>
        <begin position="159"/>
        <end position="191"/>
    </location>
</feature>
<feature type="transmembrane region" description="Helical" evidence="6">
    <location>
        <begin position="203"/>
        <end position="222"/>
    </location>
</feature>
<gene>
    <name evidence="7" type="ORF">I9W82_004642</name>
</gene>
<dbReference type="RefSeq" id="XP_067546125.1">
    <property type="nucleotide sequence ID" value="XM_067693734.1"/>
</dbReference>
<dbReference type="EMBL" id="JAEOAQ010000007">
    <property type="protein sequence ID" value="KAG5417009.1"/>
    <property type="molecule type" value="Genomic_DNA"/>
</dbReference>
<dbReference type="PIRSF" id="PIRSF006060">
    <property type="entry name" value="AA_transporter"/>
    <property type="match status" value="1"/>
</dbReference>
<dbReference type="GeneID" id="93653271"/>
<feature type="transmembrane region" description="Helical" evidence="6">
    <location>
        <begin position="80"/>
        <end position="106"/>
    </location>
</feature>
<dbReference type="InterPro" id="IPR004840">
    <property type="entry name" value="Amino_acid_permease_CS"/>
</dbReference>
<evidence type="ECO:0000256" key="6">
    <source>
        <dbReference type="SAM" id="Phobius"/>
    </source>
</evidence>
<dbReference type="Gene3D" id="1.20.1740.10">
    <property type="entry name" value="Amino acid/polyamine transporter I"/>
    <property type="match status" value="1"/>
</dbReference>
<feature type="transmembrane region" description="Helical" evidence="6">
    <location>
        <begin position="443"/>
        <end position="465"/>
    </location>
</feature>
<feature type="transmembrane region" description="Helical" evidence="6">
    <location>
        <begin position="229"/>
        <end position="251"/>
    </location>
</feature>
<keyword evidence="8" id="KW-1185">Reference proteome</keyword>